<dbReference type="SUPFAM" id="SSF51182">
    <property type="entry name" value="RmlC-like cupins"/>
    <property type="match status" value="1"/>
</dbReference>
<protein>
    <submittedName>
        <fullName evidence="2">Cupin domain-containing protein</fullName>
    </submittedName>
</protein>
<evidence type="ECO:0000313" key="5">
    <source>
        <dbReference type="Proteomes" id="UP001056386"/>
    </source>
</evidence>
<dbReference type="InterPro" id="IPR013096">
    <property type="entry name" value="Cupin_2"/>
</dbReference>
<name>A0AAP9Y3V6_BURGL</name>
<dbReference type="Proteomes" id="UP001056386">
    <property type="component" value="Chromosome 1"/>
</dbReference>
<dbReference type="InterPro" id="IPR011051">
    <property type="entry name" value="RmlC_Cupin_sf"/>
</dbReference>
<evidence type="ECO:0000313" key="2">
    <source>
        <dbReference type="EMBL" id="QPQ93344.1"/>
    </source>
</evidence>
<evidence type="ECO:0000259" key="1">
    <source>
        <dbReference type="Pfam" id="PF07883"/>
    </source>
</evidence>
<keyword evidence="5" id="KW-1185">Reference proteome</keyword>
<reference evidence="2 4" key="1">
    <citation type="submission" date="2020-12" db="EMBL/GenBank/DDBJ databases">
        <title>FDA dAtabase for Regulatory Grade micrObial Sequences (FDA-ARGOS): Supporting development and validation of Infectious Disease Dx tests.</title>
        <authorList>
            <person name="Minogue T."/>
            <person name="Wolcott M."/>
            <person name="Wasieloski L."/>
            <person name="Aguilar W."/>
            <person name="Moore D."/>
            <person name="Jaissle J."/>
            <person name="Tallon L."/>
            <person name="Sadzewicz L."/>
            <person name="Zhao X."/>
            <person name="Boylan J."/>
            <person name="Ott S."/>
            <person name="Bowen H."/>
            <person name="Vavikolanu K."/>
            <person name="Mehta A."/>
            <person name="Aluvathingal J."/>
            <person name="Nadendla S."/>
            <person name="Yan Y."/>
            <person name="Sichtig H."/>
        </authorList>
    </citation>
    <scope>NUCLEOTIDE SEQUENCE [LARGE SCALE GENOMIC DNA]</scope>
    <source>
        <strain evidence="2 4">FDAARGOS_949</strain>
    </source>
</reference>
<dbReference type="RefSeq" id="WP_015875919.1">
    <property type="nucleotide sequence ID" value="NZ_CP021074.1"/>
</dbReference>
<dbReference type="EMBL" id="CP099587">
    <property type="protein sequence ID" value="USS47510.1"/>
    <property type="molecule type" value="Genomic_DNA"/>
</dbReference>
<sequence length="234" mass="25202">MTPHSQLFSIHQDADGPLFESVGGDIRERIWFWNSTVSDDSPDRTTYGFVMSGECKLELEASRHVLGVGCYFSVTGAFTIRGGKGMLIHVPAYLGLNAVGGPIESRGRLRYIDGCTDTLLIPPVKLGDPCLNALYFPRGISQTAHTHPSVRLGGVLSGSGVCKTNLGDYVLESGVCFCLPAGLSHGFHTTSSELVVMAYHPDSDFGPQDENHPMLNRTIVDGVSARALPALHTR</sequence>
<dbReference type="GeneID" id="45699092"/>
<dbReference type="Gene3D" id="2.60.120.10">
    <property type="entry name" value="Jelly Rolls"/>
    <property type="match status" value="1"/>
</dbReference>
<evidence type="ECO:0000313" key="3">
    <source>
        <dbReference type="EMBL" id="USS47510.1"/>
    </source>
</evidence>
<dbReference type="AlphaFoldDB" id="A0AAP9Y3V6"/>
<proteinExistence type="predicted"/>
<gene>
    <name evidence="2" type="ORF">I6H06_13860</name>
    <name evidence="3" type="ORF">NFI99_22030</name>
</gene>
<dbReference type="InterPro" id="IPR014710">
    <property type="entry name" value="RmlC-like_jellyroll"/>
</dbReference>
<reference evidence="3" key="2">
    <citation type="submission" date="2022-06" db="EMBL/GenBank/DDBJ databases">
        <title>Draft genome sequence of Burkholderia glumae strain GR20004 isolated from rice panicle showing bacterial panicle blight.</title>
        <authorList>
            <person name="Choi S.Y."/>
            <person name="Lee Y.H."/>
        </authorList>
    </citation>
    <scope>NUCLEOTIDE SEQUENCE</scope>
    <source>
        <strain evidence="3">GR20004</strain>
    </source>
</reference>
<feature type="domain" description="Cupin type-2" evidence="1">
    <location>
        <begin position="137"/>
        <end position="196"/>
    </location>
</feature>
<dbReference type="Proteomes" id="UP000594892">
    <property type="component" value="Chromosome 2"/>
</dbReference>
<dbReference type="Pfam" id="PF07883">
    <property type="entry name" value="Cupin_2"/>
    <property type="match status" value="1"/>
</dbReference>
<dbReference type="EMBL" id="CP065601">
    <property type="protein sequence ID" value="QPQ93344.1"/>
    <property type="molecule type" value="Genomic_DNA"/>
</dbReference>
<evidence type="ECO:0000313" key="4">
    <source>
        <dbReference type="Proteomes" id="UP000594892"/>
    </source>
</evidence>
<accession>A0AAP9Y3V6</accession>
<organism evidence="2 4">
    <name type="scientific">Burkholderia glumae</name>
    <name type="common">Pseudomonas glumae</name>
    <dbReference type="NCBI Taxonomy" id="337"/>
    <lineage>
        <taxon>Bacteria</taxon>
        <taxon>Pseudomonadati</taxon>
        <taxon>Pseudomonadota</taxon>
        <taxon>Betaproteobacteria</taxon>
        <taxon>Burkholderiales</taxon>
        <taxon>Burkholderiaceae</taxon>
        <taxon>Burkholderia</taxon>
    </lineage>
</organism>